<dbReference type="VEuPathDB" id="HostDB:ENSMMUG00000021338"/>
<dbReference type="Pfam" id="PF00194">
    <property type="entry name" value="Carb_anhydrase"/>
    <property type="match status" value="1"/>
</dbReference>
<dbReference type="EC" id="4.2.1.1" evidence="3 8"/>
<dbReference type="GO" id="GO:0004089">
    <property type="term" value="F:carbonate dehydratase activity"/>
    <property type="evidence" value="ECO:0007669"/>
    <property type="project" value="UniProtKB-UniRule"/>
</dbReference>
<evidence type="ECO:0000256" key="3">
    <source>
        <dbReference type="ARBA" id="ARBA00012925"/>
    </source>
</evidence>
<dbReference type="GO" id="GO:0008270">
    <property type="term" value="F:zinc ion binding"/>
    <property type="evidence" value="ECO:0007669"/>
    <property type="project" value="UniProtKB-UniRule"/>
</dbReference>
<dbReference type="SMART" id="SM01057">
    <property type="entry name" value="Carb_anhydrase"/>
    <property type="match status" value="1"/>
</dbReference>
<dbReference type="PANTHER" id="PTHR18952">
    <property type="entry name" value="CARBONIC ANHYDRASE"/>
    <property type="match status" value="1"/>
</dbReference>
<evidence type="ECO:0000313" key="11">
    <source>
        <dbReference type="Proteomes" id="UP000006718"/>
    </source>
</evidence>
<evidence type="ECO:0000313" key="12">
    <source>
        <dbReference type="VGNC" id="VGNC:70488"/>
    </source>
</evidence>
<reference evidence="10" key="3">
    <citation type="submission" date="2025-08" db="UniProtKB">
        <authorList>
            <consortium name="Ensembl"/>
        </authorList>
    </citation>
    <scope>IDENTIFICATION</scope>
    <source>
        <strain evidence="10">17573</strain>
    </source>
</reference>
<dbReference type="ExpressionAtlas" id="A0A1D5QUJ3">
    <property type="expression patterns" value="baseline and differential"/>
</dbReference>
<dbReference type="Ensembl" id="ENSMMUT00000074951.2">
    <property type="protein sequence ID" value="ENSMMUP00000051723.2"/>
    <property type="gene ID" value="ENSMMUG00000021338.4"/>
</dbReference>
<keyword evidence="11" id="KW-1185">Reference proteome</keyword>
<dbReference type="InterPro" id="IPR036398">
    <property type="entry name" value="CA_dom_sf"/>
</dbReference>
<feature type="signal peptide" evidence="8">
    <location>
        <begin position="1"/>
        <end position="24"/>
    </location>
</feature>
<proteinExistence type="inferred from homology"/>
<dbReference type="FunFam" id="3.10.200.10:FF:000003">
    <property type="entry name" value="Carbonic anhydrase 12"/>
    <property type="match status" value="1"/>
</dbReference>
<dbReference type="STRING" id="9544.ENSMMUP00000051723"/>
<accession>A0A1D5QUJ3</accession>
<dbReference type="PROSITE" id="PS00162">
    <property type="entry name" value="ALPHA_CA_1"/>
    <property type="match status" value="1"/>
</dbReference>
<evidence type="ECO:0000256" key="4">
    <source>
        <dbReference type="ARBA" id="ARBA00022723"/>
    </source>
</evidence>
<dbReference type="SMR" id="A0A1D5QUJ3"/>
<evidence type="ECO:0000256" key="1">
    <source>
        <dbReference type="ARBA" id="ARBA00001947"/>
    </source>
</evidence>
<keyword evidence="5 8" id="KW-0862">Zinc</keyword>
<keyword evidence="4 8" id="KW-0479">Metal-binding</keyword>
<dbReference type="InterPro" id="IPR018338">
    <property type="entry name" value="Carbonic_anhydrase_a-class_CS"/>
</dbReference>
<comment type="catalytic activity">
    <reaction evidence="8">
        <text>hydrogencarbonate + H(+) = CO2 + H2O</text>
        <dbReference type="Rhea" id="RHEA:10748"/>
        <dbReference type="ChEBI" id="CHEBI:15377"/>
        <dbReference type="ChEBI" id="CHEBI:15378"/>
        <dbReference type="ChEBI" id="CHEBI:16526"/>
        <dbReference type="ChEBI" id="CHEBI:17544"/>
        <dbReference type="EC" id="4.2.1.1"/>
    </reaction>
</comment>
<protein>
    <recommendedName>
        <fullName evidence="3 8">Carbonic anhydrase</fullName>
        <ecNumber evidence="3 8">4.2.1.1</ecNumber>
    </recommendedName>
</protein>
<keyword evidence="8" id="KW-0732">Signal</keyword>
<evidence type="ECO:0000256" key="6">
    <source>
        <dbReference type="ARBA" id="ARBA00023180"/>
    </source>
</evidence>
<dbReference type="InterPro" id="IPR001148">
    <property type="entry name" value="CA_dom"/>
</dbReference>
<feature type="chain" id="PRO_5025098346" description="Carbonic anhydrase" evidence="8">
    <location>
        <begin position="25"/>
        <end position="455"/>
    </location>
</feature>
<keyword evidence="6" id="KW-0325">Glycoprotein</keyword>
<reference evidence="10" key="2">
    <citation type="submission" date="2019-01" db="EMBL/GenBank/DDBJ databases">
        <authorList>
            <person name="Graves T."/>
            <person name="Eichler E.E."/>
            <person name="Wilson R.K."/>
        </authorList>
    </citation>
    <scope>NUCLEOTIDE SEQUENCE [LARGE SCALE GENOMIC DNA]</scope>
    <source>
        <strain evidence="10">17573</strain>
    </source>
</reference>
<dbReference type="Proteomes" id="UP000006718">
    <property type="component" value="Chromosome 7"/>
</dbReference>
<evidence type="ECO:0000256" key="7">
    <source>
        <dbReference type="ARBA" id="ARBA00023239"/>
    </source>
</evidence>
<comment type="function">
    <text evidence="8">Reversible hydration of carbon dioxide.</text>
</comment>
<evidence type="ECO:0000259" key="9">
    <source>
        <dbReference type="PROSITE" id="PS51144"/>
    </source>
</evidence>
<dbReference type="InterPro" id="IPR023561">
    <property type="entry name" value="Carbonic_anhydrase_a-class"/>
</dbReference>
<dbReference type="PROSITE" id="PS51144">
    <property type="entry name" value="ALPHA_CA_2"/>
    <property type="match status" value="1"/>
</dbReference>
<evidence type="ECO:0000256" key="2">
    <source>
        <dbReference type="ARBA" id="ARBA00010718"/>
    </source>
</evidence>
<dbReference type="PANTHER" id="PTHR18952:SF19">
    <property type="entry name" value="CARBONIC ANHYDRASE 12"/>
    <property type="match status" value="1"/>
</dbReference>
<evidence type="ECO:0000256" key="8">
    <source>
        <dbReference type="RuleBase" id="RU367011"/>
    </source>
</evidence>
<feature type="domain" description="Alpha-carbonic anhydrase" evidence="9">
    <location>
        <begin position="30"/>
        <end position="289"/>
    </location>
</feature>
<reference evidence="11" key="1">
    <citation type="journal article" date="2007" name="Science">
        <title>Evolutionary and biomedical insights from the rhesus macaque genome.</title>
        <authorList>
            <person name="Gibbs R.A."/>
            <person name="Rogers J."/>
            <person name="Katze M.G."/>
            <person name="Bumgarner R."/>
            <person name="Weinstock G.M."/>
            <person name="Mardis E.R."/>
            <person name="Remington K.A."/>
            <person name="Strausberg R.L."/>
            <person name="Venter J.C."/>
            <person name="Wilson R.K."/>
            <person name="Batzer M.A."/>
            <person name="Bustamante C.D."/>
            <person name="Eichler E.E."/>
            <person name="Hahn M.W."/>
            <person name="Hardison R.C."/>
            <person name="Makova K.D."/>
            <person name="Miller W."/>
            <person name="Milosavljevic A."/>
            <person name="Palermo R.E."/>
            <person name="Siepel A."/>
            <person name="Sikela J.M."/>
            <person name="Attaway T."/>
            <person name="Bell S."/>
            <person name="Bernard K.E."/>
            <person name="Buhay C.J."/>
            <person name="Chandrabose M.N."/>
            <person name="Dao M."/>
            <person name="Davis C."/>
            <person name="Delehaunty K.D."/>
            <person name="Ding Y."/>
            <person name="Dinh H.H."/>
            <person name="Dugan-Rocha S."/>
            <person name="Fulton L.A."/>
            <person name="Gabisi R.A."/>
            <person name="Garner T.T."/>
            <person name="Godfrey J."/>
            <person name="Hawes A.C."/>
            <person name="Hernandez J."/>
            <person name="Hines S."/>
            <person name="Holder M."/>
            <person name="Hume J."/>
            <person name="Jhangiani S.N."/>
            <person name="Joshi V."/>
            <person name="Khan Z.M."/>
            <person name="Kirkness E.F."/>
            <person name="Cree A."/>
            <person name="Fowler R.G."/>
            <person name="Lee S."/>
            <person name="Lewis L.R."/>
            <person name="Li Z."/>
            <person name="Liu Y.-S."/>
            <person name="Moore S.M."/>
            <person name="Muzny D."/>
            <person name="Nazareth L.V."/>
            <person name="Ngo D.N."/>
            <person name="Okwuonu G.O."/>
            <person name="Pai G."/>
            <person name="Parker D."/>
            <person name="Paul H.A."/>
            <person name="Pfannkoch C."/>
            <person name="Pohl C.S."/>
            <person name="Rogers Y.-H.C."/>
            <person name="Ruiz S.J."/>
            <person name="Sabo A."/>
            <person name="Santibanez J."/>
            <person name="Schneider B.W."/>
            <person name="Smith S.M."/>
            <person name="Sodergren E."/>
            <person name="Svatek A.F."/>
            <person name="Utterback T.R."/>
            <person name="Vattathil S."/>
            <person name="Warren W."/>
            <person name="White C.S."/>
            <person name="Chinwalla A.T."/>
            <person name="Feng Y."/>
            <person name="Halpern A.L."/>
            <person name="Hillier L.W."/>
            <person name="Huang X."/>
            <person name="Minx P."/>
            <person name="Nelson J.O."/>
            <person name="Pepin K.H."/>
            <person name="Qin X."/>
            <person name="Sutton G.G."/>
            <person name="Venter E."/>
            <person name="Walenz B.P."/>
            <person name="Wallis J.W."/>
            <person name="Worley K.C."/>
            <person name="Yang S.-P."/>
            <person name="Jones S.M."/>
            <person name="Marra M.A."/>
            <person name="Rocchi M."/>
            <person name="Schein J.E."/>
            <person name="Baertsch R."/>
            <person name="Clarke L."/>
            <person name="Csuros M."/>
            <person name="Glasscock J."/>
            <person name="Harris R.A."/>
            <person name="Havlak P."/>
            <person name="Jackson A.R."/>
            <person name="Jiang H."/>
            <person name="Liu Y."/>
            <person name="Messina D.N."/>
            <person name="Shen Y."/>
            <person name="Song H.X.-Z."/>
            <person name="Wylie T."/>
            <person name="Zhang L."/>
            <person name="Birney E."/>
            <person name="Han K."/>
            <person name="Konkel M.K."/>
            <person name="Lee J."/>
            <person name="Smit A.F.A."/>
            <person name="Ullmer B."/>
            <person name="Wang H."/>
            <person name="Xing J."/>
            <person name="Burhans R."/>
            <person name="Cheng Z."/>
            <person name="Karro J.E."/>
            <person name="Ma J."/>
            <person name="Raney B."/>
            <person name="She X."/>
            <person name="Cox M.J."/>
            <person name="Demuth J.P."/>
            <person name="Dumas L.J."/>
            <person name="Han S.-G."/>
            <person name="Hopkins J."/>
            <person name="Karimpour-Fard A."/>
            <person name="Kim Y.H."/>
            <person name="Pollack J.R."/>
            <person name="Vinar T."/>
            <person name="Addo-Quaye C."/>
            <person name="Degenhardt J."/>
            <person name="Denby A."/>
            <person name="Hubisz M.J."/>
            <person name="Indap A."/>
            <person name="Kosiol C."/>
            <person name="Lahn B.T."/>
            <person name="Lawson H.A."/>
            <person name="Marklein A."/>
            <person name="Nielsen R."/>
            <person name="Vallender E.J."/>
            <person name="Clark A.G."/>
            <person name="Ferguson B."/>
            <person name="Hernandez R.D."/>
            <person name="Hirani K."/>
            <person name="Kehrer-Sawatzki H."/>
            <person name="Kolb J."/>
            <person name="Patil S."/>
            <person name="Pu L.-L."/>
            <person name="Ren Y."/>
            <person name="Smith D.G."/>
            <person name="Wheeler D.A."/>
            <person name="Schenck I."/>
            <person name="Ball E.V."/>
            <person name="Chen R."/>
            <person name="Cooper D.N."/>
            <person name="Giardine B."/>
            <person name="Hsu F."/>
            <person name="Kent W.J."/>
            <person name="Lesk A."/>
            <person name="Nelson D.L."/>
            <person name="O'brien W.E."/>
            <person name="Pruefer K."/>
            <person name="Stenson P.D."/>
            <person name="Wallace J.C."/>
            <person name="Ke H."/>
            <person name="Liu X.-M."/>
            <person name="Wang P."/>
            <person name="Xiang A.P."/>
            <person name="Yang F."/>
            <person name="Barber G.P."/>
            <person name="Haussler D."/>
            <person name="Karolchik D."/>
            <person name="Kern A.D."/>
            <person name="Kuhn R.M."/>
            <person name="Smith K.E."/>
            <person name="Zwieg A.S."/>
        </authorList>
    </citation>
    <scope>NUCLEOTIDE SEQUENCE [LARGE SCALE GENOMIC DNA]</scope>
    <source>
        <strain evidence="11">17573</strain>
    </source>
</reference>
<dbReference type="Bgee" id="ENSMMUG00000021338">
    <property type="expression patterns" value="Expressed in adult mammalian kidney and 21 other cell types or tissues"/>
</dbReference>
<dbReference type="GeneTree" id="ENSGT00940000159282"/>
<sequence length="455" mass="50837">MPRSSLHAAAVLLLVILKEQPSSPAPANGSKWTYLGPDGENSWSKKYPSCGGLLQSPIDLHSDILQYDASLMPLEFQGYNLSANEQFLLTNNGHSVKLNLPSDMHIQGLQSRYSATQLHLHWGNPNDPHGSEHTVSGQHFAAELHIVHYNSDLYPDASTASNKSEGLAVLAVLIEMGPFNPSYDKIFSHLQHVKYKGQEAFIPGFNIEELLPERTAEYYRYRGSLTTPPCNPTVLWTVFRNPVQISQEQLLALETALYCTHMDDPSPREMINNFRQVQKFDERLVYTSFSQVSRKVITRESFTSQPSRRRLRPTLEVPGAPGHIQEGPHFGPYTLQLTGHLQHLKVFSVAQANMTGLRGSSAGCLLALGPWPPQHHPIYGWDTLSDQAAGTLSYSLYLCEIVKWSEFWDHKPSHAGGPLMVGKRFHPGLCQSMLSSVLEILLLFQAFRQECALSA</sequence>
<dbReference type="AlphaFoldDB" id="A0A1D5QUJ3"/>
<gene>
    <name evidence="10 12" type="primary">CA12</name>
</gene>
<evidence type="ECO:0000256" key="5">
    <source>
        <dbReference type="ARBA" id="ARBA00022833"/>
    </source>
</evidence>
<dbReference type="FunCoup" id="A0A1D5QUJ3">
    <property type="interactions" value="469"/>
</dbReference>
<comment type="similarity">
    <text evidence="2 8">Belongs to the alpha-carbonic anhydrase family.</text>
</comment>
<evidence type="ECO:0000313" key="10">
    <source>
        <dbReference type="Ensembl" id="ENSMMUP00000051723.2"/>
    </source>
</evidence>
<dbReference type="InParanoid" id="A0A1D5QUJ3"/>
<name>A0A1D5QUJ3_MACMU</name>
<comment type="cofactor">
    <cofactor evidence="1 8">
        <name>Zn(2+)</name>
        <dbReference type="ChEBI" id="CHEBI:29105"/>
    </cofactor>
</comment>
<organism evidence="10 11">
    <name type="scientific">Macaca mulatta</name>
    <name type="common">Rhesus macaque</name>
    <dbReference type="NCBI Taxonomy" id="9544"/>
    <lineage>
        <taxon>Eukaryota</taxon>
        <taxon>Metazoa</taxon>
        <taxon>Chordata</taxon>
        <taxon>Craniata</taxon>
        <taxon>Vertebrata</taxon>
        <taxon>Euteleostomi</taxon>
        <taxon>Mammalia</taxon>
        <taxon>Eutheria</taxon>
        <taxon>Euarchontoglires</taxon>
        <taxon>Primates</taxon>
        <taxon>Haplorrhini</taxon>
        <taxon>Catarrhini</taxon>
        <taxon>Cercopithecidae</taxon>
        <taxon>Cercopithecinae</taxon>
        <taxon>Macaca</taxon>
    </lineage>
</organism>
<keyword evidence="7 8" id="KW-0456">Lyase</keyword>
<dbReference type="Gene3D" id="3.10.200.10">
    <property type="entry name" value="Alpha carbonic anhydrase"/>
    <property type="match status" value="1"/>
</dbReference>
<dbReference type="CDD" id="cd03126">
    <property type="entry name" value="alpha_CA_XII_XIV"/>
    <property type="match status" value="1"/>
</dbReference>
<reference evidence="10" key="4">
    <citation type="submission" date="2025-09" db="UniProtKB">
        <authorList>
            <consortium name="Ensembl"/>
        </authorList>
    </citation>
    <scope>IDENTIFICATION</scope>
    <source>
        <strain evidence="10">17573</strain>
    </source>
</reference>
<dbReference type="SUPFAM" id="SSF51069">
    <property type="entry name" value="Carbonic anhydrase"/>
    <property type="match status" value="1"/>
</dbReference>
<dbReference type="VGNC" id="VGNC:70488">
    <property type="gene designation" value="CA12"/>
</dbReference>
<dbReference type="GO" id="GO:0055064">
    <property type="term" value="P:chloride ion homeostasis"/>
    <property type="evidence" value="ECO:0007669"/>
    <property type="project" value="Ensembl"/>
</dbReference>